<evidence type="ECO:0000313" key="3">
    <source>
        <dbReference type="Proteomes" id="UP001066276"/>
    </source>
</evidence>
<accession>A0AAV7VGU0</accession>
<keyword evidence="3" id="KW-1185">Reference proteome</keyword>
<dbReference type="EMBL" id="JANPWB010000003">
    <property type="protein sequence ID" value="KAJ1199676.1"/>
    <property type="molecule type" value="Genomic_DNA"/>
</dbReference>
<reference evidence="2" key="1">
    <citation type="journal article" date="2022" name="bioRxiv">
        <title>Sequencing and chromosome-scale assembly of the giantPleurodeles waltlgenome.</title>
        <authorList>
            <person name="Brown T."/>
            <person name="Elewa A."/>
            <person name="Iarovenko S."/>
            <person name="Subramanian E."/>
            <person name="Araus A.J."/>
            <person name="Petzold A."/>
            <person name="Susuki M."/>
            <person name="Suzuki K.-i.T."/>
            <person name="Hayashi T."/>
            <person name="Toyoda A."/>
            <person name="Oliveira C."/>
            <person name="Osipova E."/>
            <person name="Leigh N.D."/>
            <person name="Simon A."/>
            <person name="Yun M.H."/>
        </authorList>
    </citation>
    <scope>NUCLEOTIDE SEQUENCE</scope>
    <source>
        <strain evidence="2">20211129_DDA</strain>
        <tissue evidence="2">Liver</tissue>
    </source>
</reference>
<evidence type="ECO:0000313" key="2">
    <source>
        <dbReference type="EMBL" id="KAJ1199676.1"/>
    </source>
</evidence>
<proteinExistence type="predicted"/>
<dbReference type="Proteomes" id="UP001066276">
    <property type="component" value="Chromosome 2_1"/>
</dbReference>
<protein>
    <submittedName>
        <fullName evidence="2">Uncharacterized protein</fullName>
    </submittedName>
</protein>
<feature type="region of interest" description="Disordered" evidence="1">
    <location>
        <begin position="74"/>
        <end position="115"/>
    </location>
</feature>
<gene>
    <name evidence="2" type="ORF">NDU88_003509</name>
</gene>
<name>A0AAV7VGU0_PLEWA</name>
<sequence length="216" mass="23818">MEVPGNPRVTTQGTPGRSKPGLPTTLRGTRDPGPQNPACSAPHLLSLLPPRVMLTLSSTTYCARRLQATTLHRIDEASARPEPGPPHGRHHFLCRLSSDNPTGSHFPRRLRPERLSDSTTVPLAGYFQPPGSVKRAHWRRPLRATPSGPTPLQQLDSATGAGATRIREQNLCTPATKRMMTHYHSITQQMDQEQQKAVKDIFVYDSLSSDALRLTI</sequence>
<evidence type="ECO:0000256" key="1">
    <source>
        <dbReference type="SAM" id="MobiDB-lite"/>
    </source>
</evidence>
<feature type="region of interest" description="Disordered" evidence="1">
    <location>
        <begin position="1"/>
        <end position="40"/>
    </location>
</feature>
<comment type="caution">
    <text evidence="2">The sequence shown here is derived from an EMBL/GenBank/DDBJ whole genome shotgun (WGS) entry which is preliminary data.</text>
</comment>
<organism evidence="2 3">
    <name type="scientific">Pleurodeles waltl</name>
    <name type="common">Iberian ribbed newt</name>
    <dbReference type="NCBI Taxonomy" id="8319"/>
    <lineage>
        <taxon>Eukaryota</taxon>
        <taxon>Metazoa</taxon>
        <taxon>Chordata</taxon>
        <taxon>Craniata</taxon>
        <taxon>Vertebrata</taxon>
        <taxon>Euteleostomi</taxon>
        <taxon>Amphibia</taxon>
        <taxon>Batrachia</taxon>
        <taxon>Caudata</taxon>
        <taxon>Salamandroidea</taxon>
        <taxon>Salamandridae</taxon>
        <taxon>Pleurodelinae</taxon>
        <taxon>Pleurodeles</taxon>
    </lineage>
</organism>
<dbReference type="AlphaFoldDB" id="A0AAV7VGU0"/>